<dbReference type="InterPro" id="IPR023210">
    <property type="entry name" value="NADP_OxRdtase_dom"/>
</dbReference>
<dbReference type="InterPro" id="IPR020471">
    <property type="entry name" value="AKR"/>
</dbReference>
<dbReference type="OrthoDB" id="416253at2759"/>
<dbReference type="FunFam" id="3.20.20.100:FF:000002">
    <property type="entry name" value="2,5-diketo-D-gluconic acid reductase A"/>
    <property type="match status" value="1"/>
</dbReference>
<dbReference type="Proteomes" id="UP000299102">
    <property type="component" value="Unassembled WGS sequence"/>
</dbReference>
<dbReference type="PROSITE" id="PS00062">
    <property type="entry name" value="ALDOKETO_REDUCTASE_2"/>
    <property type="match status" value="1"/>
</dbReference>
<evidence type="ECO:0000313" key="4">
    <source>
        <dbReference type="EMBL" id="GBP18345.1"/>
    </source>
</evidence>
<dbReference type="SUPFAM" id="SSF51430">
    <property type="entry name" value="NAD(P)-linked oxidoreductase"/>
    <property type="match status" value="1"/>
</dbReference>
<feature type="region of interest" description="Disordered" evidence="2">
    <location>
        <begin position="1"/>
        <end position="34"/>
    </location>
</feature>
<dbReference type="GO" id="GO:0016616">
    <property type="term" value="F:oxidoreductase activity, acting on the CH-OH group of donors, NAD or NADP as acceptor"/>
    <property type="evidence" value="ECO:0007669"/>
    <property type="project" value="UniProtKB-ARBA"/>
</dbReference>
<dbReference type="STRING" id="151549.A0A4C1TWB2"/>
<evidence type="ECO:0000259" key="3">
    <source>
        <dbReference type="Pfam" id="PF00248"/>
    </source>
</evidence>
<gene>
    <name evidence="4" type="primary">akr2e</name>
    <name evidence="4" type="ORF">EVAR_14738_1</name>
</gene>
<organism evidence="4 5">
    <name type="scientific">Eumeta variegata</name>
    <name type="common">Bagworm moth</name>
    <name type="synonym">Eumeta japonica</name>
    <dbReference type="NCBI Taxonomy" id="151549"/>
    <lineage>
        <taxon>Eukaryota</taxon>
        <taxon>Metazoa</taxon>
        <taxon>Ecdysozoa</taxon>
        <taxon>Arthropoda</taxon>
        <taxon>Hexapoda</taxon>
        <taxon>Insecta</taxon>
        <taxon>Pterygota</taxon>
        <taxon>Neoptera</taxon>
        <taxon>Endopterygota</taxon>
        <taxon>Lepidoptera</taxon>
        <taxon>Glossata</taxon>
        <taxon>Ditrysia</taxon>
        <taxon>Tineoidea</taxon>
        <taxon>Psychidae</taxon>
        <taxon>Oiketicinae</taxon>
        <taxon>Eumeta</taxon>
    </lineage>
</organism>
<dbReference type="Gene3D" id="3.20.20.100">
    <property type="entry name" value="NADP-dependent oxidoreductase domain"/>
    <property type="match status" value="1"/>
</dbReference>
<dbReference type="Pfam" id="PF00248">
    <property type="entry name" value="Aldo_ket_red"/>
    <property type="match status" value="1"/>
</dbReference>
<evidence type="ECO:0000256" key="1">
    <source>
        <dbReference type="ARBA" id="ARBA00023002"/>
    </source>
</evidence>
<accession>A0A4C1TWB2</accession>
<reference evidence="4 5" key="1">
    <citation type="journal article" date="2019" name="Commun. Biol.">
        <title>The bagworm genome reveals a unique fibroin gene that provides high tensile strength.</title>
        <authorList>
            <person name="Kono N."/>
            <person name="Nakamura H."/>
            <person name="Ohtoshi R."/>
            <person name="Tomita M."/>
            <person name="Numata K."/>
            <person name="Arakawa K."/>
        </authorList>
    </citation>
    <scope>NUCLEOTIDE SEQUENCE [LARGE SCALE GENOMIC DNA]</scope>
</reference>
<name>A0A4C1TWB2_EUMVA</name>
<protein>
    <submittedName>
        <fullName evidence="4">Aldo-keto reductase AKR2E4</fullName>
    </submittedName>
</protein>
<dbReference type="AlphaFoldDB" id="A0A4C1TWB2"/>
<sequence length="419" mass="48111">MQTVTSTRMSRVLKLPKHTPPGTPPEASLSSGLTARRASGGVMINRRLDLLRCSMSDVDDDVLDQLSIRWTRTRRGRPDPRVHIPTVKLNNGVEMPVLGFGTWLGFNDKMQLDMPTCDKMVDALEYAIDIGYRHIDTAHLYRVEPEIGDVIEKKIKEGVVKREELFITTKVWQHYHREKDVEVSLRHSLRRMKLDYVDQLLIHWPFSHNQQGVDEKIDYLETWRGFEAVLRAGLAKSIGVSNFTIPQLKRLIAFSKVVPATHQIEVNLNLAQRELVDYCKAQGIVVVAYAPFGCMVPSKDYPDSPEPKINNPQMVALARKHNKTVTQIVLRHLYERDLVSVPKTITKSRVLENASIFDFKLDAEDTKVLESFNNGYRSNPVLWYMNFDHYPFEKVKLDKLPEIPSGLLKWKNGKNQNID</sequence>
<comment type="caution">
    <text evidence="4">The sequence shown here is derived from an EMBL/GenBank/DDBJ whole genome shotgun (WGS) entry which is preliminary data.</text>
</comment>
<dbReference type="PROSITE" id="PS00798">
    <property type="entry name" value="ALDOKETO_REDUCTASE_1"/>
    <property type="match status" value="1"/>
</dbReference>
<feature type="domain" description="NADP-dependent oxidoreductase" evidence="3">
    <location>
        <begin position="98"/>
        <end position="373"/>
    </location>
</feature>
<evidence type="ECO:0000313" key="5">
    <source>
        <dbReference type="Proteomes" id="UP000299102"/>
    </source>
</evidence>
<keyword evidence="5" id="KW-1185">Reference proteome</keyword>
<dbReference type="EMBL" id="BGZK01000096">
    <property type="protein sequence ID" value="GBP18345.1"/>
    <property type="molecule type" value="Genomic_DNA"/>
</dbReference>
<keyword evidence="1" id="KW-0560">Oxidoreductase</keyword>
<dbReference type="PANTHER" id="PTHR11732">
    <property type="entry name" value="ALDO/KETO REDUCTASE"/>
    <property type="match status" value="1"/>
</dbReference>
<dbReference type="PRINTS" id="PR00069">
    <property type="entry name" value="ALDKETRDTASE"/>
</dbReference>
<evidence type="ECO:0000256" key="2">
    <source>
        <dbReference type="SAM" id="MobiDB-lite"/>
    </source>
</evidence>
<dbReference type="InterPro" id="IPR018170">
    <property type="entry name" value="Aldo/ket_reductase_CS"/>
</dbReference>
<proteinExistence type="predicted"/>
<dbReference type="InterPro" id="IPR036812">
    <property type="entry name" value="NAD(P)_OxRdtase_dom_sf"/>
</dbReference>